<sequence length="326" mass="36341">MNLETTYLGINLKNPLVPSASPLSRDLDMARRLEDAGAAALVMYSLFEEEVLAEEEQLTGLMEFQDLGHGEASSYLPLHPDYRTGLDEYLEQLQALKSALEIPVIASLNGATEGGWVEHGRELEAAGADALELNIFFLPGVDEPCEAVEQRYVSILRQLKGQVRIPVTVKLSPYFTSLGYLVRQLEAAGADGVVLFNRFYQPDLDLETLEVKPQLHLSHPYEALLRMHWIGRLYCKVDLSLAATGGIHTAEQALKLLLAGASVTHMCSVLLESGPEVISRTLDEMARWMEEQEYESVRQLIGSTCQEHAIDPEAWDRVNYIRTLQS</sequence>
<protein>
    <submittedName>
        <fullName evidence="8">Dihydroorotate dehydrogenase-like protein</fullName>
    </submittedName>
</protein>
<dbReference type="GO" id="GO:0044205">
    <property type="term" value="P:'de novo' UMP biosynthetic process"/>
    <property type="evidence" value="ECO:0007669"/>
    <property type="project" value="UniProtKB-UniPathway"/>
</dbReference>
<dbReference type="NCBIfam" id="NF005741">
    <property type="entry name" value="PRK07565.1"/>
    <property type="match status" value="1"/>
</dbReference>
<dbReference type="GO" id="GO:0006207">
    <property type="term" value="P:'de novo' pyrimidine nucleobase biosynthetic process"/>
    <property type="evidence" value="ECO:0007669"/>
    <property type="project" value="TreeGrafter"/>
</dbReference>
<proteinExistence type="predicted"/>
<dbReference type="Gene3D" id="3.20.20.70">
    <property type="entry name" value="Aldolase class I"/>
    <property type="match status" value="1"/>
</dbReference>
<feature type="domain" description="Dihydroorotate dehydrogenase catalytic" evidence="7">
    <location>
        <begin position="84"/>
        <end position="289"/>
    </location>
</feature>
<evidence type="ECO:0000256" key="5">
    <source>
        <dbReference type="ARBA" id="ARBA00022975"/>
    </source>
</evidence>
<evidence type="ECO:0000256" key="1">
    <source>
        <dbReference type="ARBA" id="ARBA00001917"/>
    </source>
</evidence>
<dbReference type="GO" id="GO:0004152">
    <property type="term" value="F:dihydroorotate dehydrogenase activity"/>
    <property type="evidence" value="ECO:0007669"/>
    <property type="project" value="InterPro"/>
</dbReference>
<evidence type="ECO:0000256" key="6">
    <source>
        <dbReference type="ARBA" id="ARBA00023002"/>
    </source>
</evidence>
<dbReference type="PANTHER" id="PTHR48109">
    <property type="entry name" value="DIHYDROOROTATE DEHYDROGENASE (QUINONE), MITOCHONDRIAL-RELATED"/>
    <property type="match status" value="1"/>
</dbReference>
<dbReference type="PANTHER" id="PTHR48109:SF3">
    <property type="entry name" value="SLL0744 PROTEIN"/>
    <property type="match status" value="1"/>
</dbReference>
<comment type="caution">
    <text evidence="8">The sequence shown here is derived from an EMBL/GenBank/DDBJ whole genome shotgun (WGS) entry which is preliminary data.</text>
</comment>
<keyword evidence="4" id="KW-0288">FMN</keyword>
<dbReference type="InterPro" id="IPR050074">
    <property type="entry name" value="DHO_dehydrogenase"/>
</dbReference>
<evidence type="ECO:0000313" key="8">
    <source>
        <dbReference type="EMBL" id="HHH13605.1"/>
    </source>
</evidence>
<evidence type="ECO:0000256" key="3">
    <source>
        <dbReference type="ARBA" id="ARBA00022630"/>
    </source>
</evidence>
<dbReference type="GO" id="GO:0005737">
    <property type="term" value="C:cytoplasm"/>
    <property type="evidence" value="ECO:0007669"/>
    <property type="project" value="InterPro"/>
</dbReference>
<evidence type="ECO:0000259" key="7">
    <source>
        <dbReference type="Pfam" id="PF01180"/>
    </source>
</evidence>
<dbReference type="PIRSF" id="PIRSF000164">
    <property type="entry name" value="DHO_oxidase"/>
    <property type="match status" value="1"/>
</dbReference>
<organism evidence="8">
    <name type="scientific">Thiolapillus brandeum</name>
    <dbReference type="NCBI Taxonomy" id="1076588"/>
    <lineage>
        <taxon>Bacteria</taxon>
        <taxon>Pseudomonadati</taxon>
        <taxon>Pseudomonadota</taxon>
        <taxon>Gammaproteobacteria</taxon>
        <taxon>Chromatiales</taxon>
        <taxon>Sedimenticolaceae</taxon>
        <taxon>Thiolapillus</taxon>
    </lineage>
</organism>
<evidence type="ECO:0000256" key="4">
    <source>
        <dbReference type="ARBA" id="ARBA00022643"/>
    </source>
</evidence>
<dbReference type="Proteomes" id="UP000886100">
    <property type="component" value="Unassembled WGS sequence"/>
</dbReference>
<accession>A0A7C5N7F9</accession>
<comment type="cofactor">
    <cofactor evidence="1">
        <name>FMN</name>
        <dbReference type="ChEBI" id="CHEBI:58210"/>
    </cofactor>
</comment>
<gene>
    <name evidence="8" type="ORF">ENJ98_05160</name>
</gene>
<dbReference type="EMBL" id="DROM01000312">
    <property type="protein sequence ID" value="HHH13605.1"/>
    <property type="molecule type" value="Genomic_DNA"/>
</dbReference>
<keyword evidence="6" id="KW-0560">Oxidoreductase</keyword>
<evidence type="ECO:0000256" key="2">
    <source>
        <dbReference type="ARBA" id="ARBA00004725"/>
    </source>
</evidence>
<reference evidence="8" key="1">
    <citation type="journal article" date="2020" name="mSystems">
        <title>Genome- and Community-Level Interaction Insights into Carbon Utilization and Element Cycling Functions of Hydrothermarchaeota in Hydrothermal Sediment.</title>
        <authorList>
            <person name="Zhou Z."/>
            <person name="Liu Y."/>
            <person name="Xu W."/>
            <person name="Pan J."/>
            <person name="Luo Z.H."/>
            <person name="Li M."/>
        </authorList>
    </citation>
    <scope>NUCLEOTIDE SEQUENCE [LARGE SCALE GENOMIC DNA]</scope>
    <source>
        <strain evidence="8">HyVt-535</strain>
    </source>
</reference>
<dbReference type="Pfam" id="PF01180">
    <property type="entry name" value="DHO_dh"/>
    <property type="match status" value="1"/>
</dbReference>
<comment type="pathway">
    <text evidence="2">Pyrimidine metabolism; UMP biosynthesis via de novo pathway.</text>
</comment>
<dbReference type="SUPFAM" id="SSF51395">
    <property type="entry name" value="FMN-linked oxidoreductases"/>
    <property type="match status" value="1"/>
</dbReference>
<name>A0A7C5N7F9_9GAMM</name>
<keyword evidence="3" id="KW-0285">Flavoprotein</keyword>
<dbReference type="AlphaFoldDB" id="A0A7C5N7F9"/>
<dbReference type="InterPro" id="IPR005720">
    <property type="entry name" value="Dihydroorotate_DH_cat"/>
</dbReference>
<keyword evidence="5" id="KW-0665">Pyrimidine biosynthesis</keyword>
<dbReference type="UniPathway" id="UPA00070"/>
<dbReference type="InterPro" id="IPR012135">
    <property type="entry name" value="Dihydroorotate_DH_1_2"/>
</dbReference>
<dbReference type="InterPro" id="IPR013785">
    <property type="entry name" value="Aldolase_TIM"/>
</dbReference>
<dbReference type="CDD" id="cd04739">
    <property type="entry name" value="DHOD_like"/>
    <property type="match status" value="1"/>
</dbReference>